<keyword evidence="2" id="KW-1185">Reference proteome</keyword>
<reference evidence="1" key="1">
    <citation type="submission" date="2021-04" db="EMBL/GenBank/DDBJ databases">
        <authorList>
            <person name="Hartkoorn R.C."/>
            <person name="Beaudoing E."/>
            <person name="Hot D."/>
        </authorList>
    </citation>
    <scope>NUCLEOTIDE SEQUENCE</scope>
    <source>
        <strain evidence="1">NRRL B-16292</strain>
    </source>
</reference>
<dbReference type="RefSeq" id="WP_259862865.1">
    <property type="nucleotide sequence ID" value="NZ_BAAAST010000152.1"/>
</dbReference>
<evidence type="ECO:0000313" key="1">
    <source>
        <dbReference type="EMBL" id="UWP84880.1"/>
    </source>
</evidence>
<dbReference type="EMBL" id="CP073720">
    <property type="protein sequence ID" value="UWP84880.1"/>
    <property type="molecule type" value="Genomic_DNA"/>
</dbReference>
<organism evidence="1 2">
    <name type="scientific">Dactylosporangium fulvum</name>
    <dbReference type="NCBI Taxonomy" id="53359"/>
    <lineage>
        <taxon>Bacteria</taxon>
        <taxon>Bacillati</taxon>
        <taxon>Actinomycetota</taxon>
        <taxon>Actinomycetes</taxon>
        <taxon>Micromonosporales</taxon>
        <taxon>Micromonosporaceae</taxon>
        <taxon>Dactylosporangium</taxon>
    </lineage>
</organism>
<gene>
    <name evidence="1" type="ORF">Dfulv_11875</name>
</gene>
<dbReference type="Proteomes" id="UP001059617">
    <property type="component" value="Chromosome"/>
</dbReference>
<evidence type="ECO:0000313" key="2">
    <source>
        <dbReference type="Proteomes" id="UP001059617"/>
    </source>
</evidence>
<proteinExistence type="predicted"/>
<reference evidence="1" key="2">
    <citation type="submission" date="2022-09" db="EMBL/GenBank/DDBJ databases">
        <title>Biosynthetic gene clusters of Dactylosporangioum fulvum.</title>
        <authorList>
            <person name="Caradec T."/>
        </authorList>
    </citation>
    <scope>NUCLEOTIDE SEQUENCE</scope>
    <source>
        <strain evidence="1">NRRL B-16292</strain>
    </source>
</reference>
<sequence>MTATARPFAGPAGWAAAAGVLVVGLIHARTWDDPDPWGKRTARARRTAGA</sequence>
<protein>
    <submittedName>
        <fullName evidence="1">Uncharacterized protein</fullName>
    </submittedName>
</protein>
<accession>A0ABY5W4H7</accession>
<name>A0ABY5W4H7_9ACTN</name>